<gene>
    <name evidence="3" type="ORF">C4886_17245</name>
</gene>
<reference evidence="3 4" key="1">
    <citation type="submission" date="2018-02" db="EMBL/GenBank/DDBJ databases">
        <title>Complete genome sequencing of Faecalibacterium prausnitzii strains isolated from the human gut.</title>
        <authorList>
            <person name="Fitzgerald B.C."/>
            <person name="Shkoporov A.N."/>
            <person name="Ross P.R."/>
            <person name="Hill C."/>
        </authorList>
    </citation>
    <scope>NUCLEOTIDE SEQUENCE [LARGE SCALE GENOMIC DNA]</scope>
    <source>
        <strain evidence="3 4">APC942/31-1</strain>
    </source>
</reference>
<dbReference type="AlphaFoldDB" id="A0A367FTG9"/>
<dbReference type="NCBIfam" id="TIGR02669">
    <property type="entry name" value="SpoIID_LytB"/>
    <property type="match status" value="1"/>
</dbReference>
<keyword evidence="1" id="KW-0732">Signal</keyword>
<dbReference type="InterPro" id="IPR013693">
    <property type="entry name" value="SpoIID/LytB_N"/>
</dbReference>
<accession>A0A367FTG9</accession>
<dbReference type="EMBL" id="PSQG01000040">
    <property type="protein sequence ID" value="RCH41645.1"/>
    <property type="molecule type" value="Genomic_DNA"/>
</dbReference>
<evidence type="ECO:0000313" key="4">
    <source>
        <dbReference type="Proteomes" id="UP000253208"/>
    </source>
</evidence>
<dbReference type="Pfam" id="PF08486">
    <property type="entry name" value="SpoIID"/>
    <property type="match status" value="1"/>
</dbReference>
<feature type="chain" id="PRO_5016570934" evidence="1">
    <location>
        <begin position="25"/>
        <end position="273"/>
    </location>
</feature>
<evidence type="ECO:0000256" key="1">
    <source>
        <dbReference type="SAM" id="SignalP"/>
    </source>
</evidence>
<evidence type="ECO:0000313" key="3">
    <source>
        <dbReference type="EMBL" id="RCH41645.1"/>
    </source>
</evidence>
<organism evidence="3 4">
    <name type="scientific">Blautia obeum</name>
    <dbReference type="NCBI Taxonomy" id="40520"/>
    <lineage>
        <taxon>Bacteria</taxon>
        <taxon>Bacillati</taxon>
        <taxon>Bacillota</taxon>
        <taxon>Clostridia</taxon>
        <taxon>Lachnospirales</taxon>
        <taxon>Lachnospiraceae</taxon>
        <taxon>Blautia</taxon>
    </lineage>
</organism>
<comment type="caution">
    <text evidence="3">The sequence shown here is derived from an EMBL/GenBank/DDBJ whole genome shotgun (WGS) entry which is preliminary data.</text>
</comment>
<feature type="domain" description="Sporulation stage II protein D amidase enhancer LytB N-terminal" evidence="2">
    <location>
        <begin position="39"/>
        <end position="121"/>
    </location>
</feature>
<dbReference type="GO" id="GO:0030435">
    <property type="term" value="P:sporulation resulting in formation of a cellular spore"/>
    <property type="evidence" value="ECO:0007669"/>
    <property type="project" value="InterPro"/>
</dbReference>
<feature type="signal peptide" evidence="1">
    <location>
        <begin position="1"/>
        <end position="24"/>
    </location>
</feature>
<sequence length="273" mass="30806">MKKYALLRYCLVFLAIVLPYFSAATINGPERVLAERVPDMEEYLPVIVFSQISPDMKKETIKAQTVIARSNIQRWLGEGKNLAEILRENGSTEEVWRYFFAEKRQIYEQAAKETDGQVLTYEGKVRLTPWHKRSAGKTRSGEEVFHDEAYTYLKSADSSEDKKSPDRIKIVEIPAGQLSGELKIKKRDSAGYVTELTIGETLLEGESFAAGMGLESANFSLKKKDDIYYLRVRGSGHGVGFSQFGGNEMAKNGSSAEEILKKYFPEMELKAED</sequence>
<evidence type="ECO:0000259" key="2">
    <source>
        <dbReference type="Pfam" id="PF08486"/>
    </source>
</evidence>
<dbReference type="InterPro" id="IPR013486">
    <property type="entry name" value="SpoIID/LytB"/>
</dbReference>
<name>A0A367FTG9_9FIRM</name>
<protein>
    <submittedName>
        <fullName evidence="3">SpoIID/LytB domain-containing protein</fullName>
    </submittedName>
</protein>
<dbReference type="RefSeq" id="WP_059086468.1">
    <property type="nucleotide sequence ID" value="NZ_PSQG01000040.1"/>
</dbReference>
<dbReference type="Proteomes" id="UP000253208">
    <property type="component" value="Unassembled WGS sequence"/>
</dbReference>
<proteinExistence type="predicted"/>